<dbReference type="Proteomes" id="UP001529510">
    <property type="component" value="Unassembled WGS sequence"/>
</dbReference>
<name>A0ABD0RDR6_CIRMR</name>
<dbReference type="AlphaFoldDB" id="A0ABD0RDR6"/>
<reference evidence="1 2" key="1">
    <citation type="submission" date="2024-05" db="EMBL/GenBank/DDBJ databases">
        <title>Genome sequencing and assembly of Indian major carp, Cirrhinus mrigala (Hamilton, 1822).</title>
        <authorList>
            <person name="Mohindra V."/>
            <person name="Chowdhury L.M."/>
            <person name="Lal K."/>
            <person name="Jena J.K."/>
        </authorList>
    </citation>
    <scope>NUCLEOTIDE SEQUENCE [LARGE SCALE GENOMIC DNA]</scope>
    <source>
        <strain evidence="1">CM1030</strain>
        <tissue evidence="1">Blood</tissue>
    </source>
</reference>
<proteinExistence type="predicted"/>
<dbReference type="EMBL" id="JAMKFB020000004">
    <property type="protein sequence ID" value="KAL0195987.1"/>
    <property type="molecule type" value="Genomic_DNA"/>
</dbReference>
<sequence>PPLESRSPTRHCCSSSLVLWARTSARELNQCLCGPTPNTSELGEEGQATAKWE</sequence>
<protein>
    <submittedName>
        <fullName evidence="1">Uncharacterized protein</fullName>
    </submittedName>
</protein>
<evidence type="ECO:0000313" key="1">
    <source>
        <dbReference type="EMBL" id="KAL0195987.1"/>
    </source>
</evidence>
<feature type="non-terminal residue" evidence="1">
    <location>
        <position position="53"/>
    </location>
</feature>
<organism evidence="1 2">
    <name type="scientific">Cirrhinus mrigala</name>
    <name type="common">Mrigala</name>
    <dbReference type="NCBI Taxonomy" id="683832"/>
    <lineage>
        <taxon>Eukaryota</taxon>
        <taxon>Metazoa</taxon>
        <taxon>Chordata</taxon>
        <taxon>Craniata</taxon>
        <taxon>Vertebrata</taxon>
        <taxon>Euteleostomi</taxon>
        <taxon>Actinopterygii</taxon>
        <taxon>Neopterygii</taxon>
        <taxon>Teleostei</taxon>
        <taxon>Ostariophysi</taxon>
        <taxon>Cypriniformes</taxon>
        <taxon>Cyprinidae</taxon>
        <taxon>Labeoninae</taxon>
        <taxon>Labeonini</taxon>
        <taxon>Cirrhinus</taxon>
    </lineage>
</organism>
<feature type="non-terminal residue" evidence="1">
    <location>
        <position position="1"/>
    </location>
</feature>
<keyword evidence="2" id="KW-1185">Reference proteome</keyword>
<gene>
    <name evidence="1" type="ORF">M9458_009559</name>
</gene>
<accession>A0ABD0RDR6</accession>
<evidence type="ECO:0000313" key="2">
    <source>
        <dbReference type="Proteomes" id="UP001529510"/>
    </source>
</evidence>
<comment type="caution">
    <text evidence="1">The sequence shown here is derived from an EMBL/GenBank/DDBJ whole genome shotgun (WGS) entry which is preliminary data.</text>
</comment>